<dbReference type="EMBL" id="JACHWZ010000006">
    <property type="protein sequence ID" value="MBB3060884.1"/>
    <property type="molecule type" value="Genomic_DNA"/>
</dbReference>
<keyword evidence="2" id="KW-1185">Reference proteome</keyword>
<proteinExistence type="predicted"/>
<comment type="caution">
    <text evidence="1">The sequence shown here is derived from an EMBL/GenBank/DDBJ whole genome shotgun (WGS) entry which is preliminary data.</text>
</comment>
<dbReference type="AlphaFoldDB" id="A0A7W4ZA22"/>
<accession>A0A7W4ZA22</accession>
<protein>
    <submittedName>
        <fullName evidence="1">Uncharacterized protein</fullName>
    </submittedName>
</protein>
<sequence>MNDIIDRYEEGCGSGQVSLPTPWEINRRFIR</sequence>
<evidence type="ECO:0000313" key="2">
    <source>
        <dbReference type="Proteomes" id="UP000535937"/>
    </source>
</evidence>
<organism evidence="1 2">
    <name type="scientific">Microbulbifer rhizosphaerae</name>
    <dbReference type="NCBI Taxonomy" id="1562603"/>
    <lineage>
        <taxon>Bacteria</taxon>
        <taxon>Pseudomonadati</taxon>
        <taxon>Pseudomonadota</taxon>
        <taxon>Gammaproteobacteria</taxon>
        <taxon>Cellvibrionales</taxon>
        <taxon>Microbulbiferaceae</taxon>
        <taxon>Microbulbifer</taxon>
    </lineage>
</organism>
<evidence type="ECO:0000313" key="1">
    <source>
        <dbReference type="EMBL" id="MBB3060884.1"/>
    </source>
</evidence>
<gene>
    <name evidence="1" type="ORF">FHS09_001704</name>
</gene>
<name>A0A7W4ZA22_9GAMM</name>
<dbReference type="Proteomes" id="UP000535937">
    <property type="component" value="Unassembled WGS sequence"/>
</dbReference>
<reference evidence="1 2" key="1">
    <citation type="submission" date="2020-08" db="EMBL/GenBank/DDBJ databases">
        <title>Genomic Encyclopedia of Type Strains, Phase III (KMG-III): the genomes of soil and plant-associated and newly described type strains.</title>
        <authorList>
            <person name="Whitman W."/>
        </authorList>
    </citation>
    <scope>NUCLEOTIDE SEQUENCE [LARGE SCALE GENOMIC DNA]</scope>
    <source>
        <strain evidence="1 2">CECT 8799</strain>
    </source>
</reference>